<comment type="caution">
    <text evidence="2">The sequence shown here is derived from an EMBL/GenBank/DDBJ whole genome shotgun (WGS) entry which is preliminary data.</text>
</comment>
<feature type="signal peptide" evidence="1">
    <location>
        <begin position="1"/>
        <end position="21"/>
    </location>
</feature>
<name>A0A1Y1QXS3_9GAMM</name>
<evidence type="ECO:0000313" key="3">
    <source>
        <dbReference type="Proteomes" id="UP000192491"/>
    </source>
</evidence>
<dbReference type="Gene3D" id="2.20.130.30">
    <property type="entry name" value="Protein of unknown function DUF2782"/>
    <property type="match status" value="1"/>
</dbReference>
<dbReference type="AlphaFoldDB" id="A0A1Y1QXS3"/>
<evidence type="ECO:0000313" key="2">
    <source>
        <dbReference type="EMBL" id="OQX15865.1"/>
    </source>
</evidence>
<sequence>MKTQQWLTLALLALLTTATHADETTTDADIPSKMKVETIRVTDDFGTIEEERVAAMRSEIRYVPSSGAGGYNLVDSVSSQGKSQNAHQSRDMLIPSWDVFSW</sequence>
<organism evidence="2 3">
    <name type="scientific">Thiothrix lacustris</name>
    <dbReference type="NCBI Taxonomy" id="525917"/>
    <lineage>
        <taxon>Bacteria</taxon>
        <taxon>Pseudomonadati</taxon>
        <taxon>Pseudomonadota</taxon>
        <taxon>Gammaproteobacteria</taxon>
        <taxon>Thiotrichales</taxon>
        <taxon>Thiotrichaceae</taxon>
        <taxon>Thiothrix</taxon>
    </lineage>
</organism>
<reference evidence="2 3" key="1">
    <citation type="submission" date="2017-01" db="EMBL/GenBank/DDBJ databases">
        <title>Novel large sulfur bacteria in the metagenomes of groundwater-fed chemosynthetic microbial mats in the Lake Huron basin.</title>
        <authorList>
            <person name="Sharrar A.M."/>
            <person name="Flood B.E."/>
            <person name="Bailey J.V."/>
            <person name="Jones D.S."/>
            <person name="Biddanda B."/>
            <person name="Ruberg S.A."/>
            <person name="Marcus D.N."/>
            <person name="Dick G.J."/>
        </authorList>
    </citation>
    <scope>NUCLEOTIDE SEQUENCE [LARGE SCALE GENOMIC DNA]</scope>
    <source>
        <strain evidence="2">A8</strain>
    </source>
</reference>
<gene>
    <name evidence="2" type="ORF">BWK73_05645</name>
</gene>
<dbReference type="EMBL" id="MTEJ01000010">
    <property type="protein sequence ID" value="OQX15865.1"/>
    <property type="molecule type" value="Genomic_DNA"/>
</dbReference>
<evidence type="ECO:0008006" key="4">
    <source>
        <dbReference type="Google" id="ProtNLM"/>
    </source>
</evidence>
<feature type="chain" id="PRO_5012349893" description="DUF2782 domain-containing protein" evidence="1">
    <location>
        <begin position="22"/>
        <end position="102"/>
    </location>
</feature>
<proteinExistence type="predicted"/>
<evidence type="ECO:0000256" key="1">
    <source>
        <dbReference type="SAM" id="SignalP"/>
    </source>
</evidence>
<dbReference type="Proteomes" id="UP000192491">
    <property type="component" value="Unassembled WGS sequence"/>
</dbReference>
<protein>
    <recommendedName>
        <fullName evidence="4">DUF2782 domain-containing protein</fullName>
    </recommendedName>
</protein>
<keyword evidence="1" id="KW-0732">Signal</keyword>
<accession>A0A1Y1QXS3</accession>